<dbReference type="HOGENOM" id="CLU_144362_0_0_1"/>
<keyword evidence="3" id="KW-1185">Reference proteome</keyword>
<reference evidence="2 3" key="1">
    <citation type="journal article" date="2007" name="Nature">
        <title>Evolution of genes and genomes on the Drosophila phylogeny.</title>
        <authorList>
            <consortium name="Drosophila 12 Genomes Consortium"/>
            <person name="Clark A.G."/>
            <person name="Eisen M.B."/>
            <person name="Smith D.R."/>
            <person name="Bergman C.M."/>
            <person name="Oliver B."/>
            <person name="Markow T.A."/>
            <person name="Kaufman T.C."/>
            <person name="Kellis M."/>
            <person name="Gelbart W."/>
            <person name="Iyer V.N."/>
            <person name="Pollard D.A."/>
            <person name="Sackton T.B."/>
            <person name="Larracuente A.M."/>
            <person name="Singh N.D."/>
            <person name="Abad J.P."/>
            <person name="Abt D.N."/>
            <person name="Adryan B."/>
            <person name="Aguade M."/>
            <person name="Akashi H."/>
            <person name="Anderson W.W."/>
            <person name="Aquadro C.F."/>
            <person name="Ardell D.H."/>
            <person name="Arguello R."/>
            <person name="Artieri C.G."/>
            <person name="Barbash D.A."/>
            <person name="Barker D."/>
            <person name="Barsanti P."/>
            <person name="Batterham P."/>
            <person name="Batzoglou S."/>
            <person name="Begun D."/>
            <person name="Bhutkar A."/>
            <person name="Blanco E."/>
            <person name="Bosak S.A."/>
            <person name="Bradley R.K."/>
            <person name="Brand A.D."/>
            <person name="Brent M.R."/>
            <person name="Brooks A.N."/>
            <person name="Brown R.H."/>
            <person name="Butlin R.K."/>
            <person name="Caggese C."/>
            <person name="Calvi B.R."/>
            <person name="Bernardo de Carvalho A."/>
            <person name="Caspi A."/>
            <person name="Castrezana S."/>
            <person name="Celniker S.E."/>
            <person name="Chang J.L."/>
            <person name="Chapple C."/>
            <person name="Chatterji S."/>
            <person name="Chinwalla A."/>
            <person name="Civetta A."/>
            <person name="Clifton S.W."/>
            <person name="Comeron J.M."/>
            <person name="Costello J.C."/>
            <person name="Coyne J.A."/>
            <person name="Daub J."/>
            <person name="David R.G."/>
            <person name="Delcher A.L."/>
            <person name="Delehaunty K."/>
            <person name="Do C.B."/>
            <person name="Ebling H."/>
            <person name="Edwards K."/>
            <person name="Eickbush T."/>
            <person name="Evans J.D."/>
            <person name="Filipski A."/>
            <person name="Findeiss S."/>
            <person name="Freyhult E."/>
            <person name="Fulton L."/>
            <person name="Fulton R."/>
            <person name="Garcia A.C."/>
            <person name="Gardiner A."/>
            <person name="Garfield D.A."/>
            <person name="Garvin B.E."/>
            <person name="Gibson G."/>
            <person name="Gilbert D."/>
            <person name="Gnerre S."/>
            <person name="Godfrey J."/>
            <person name="Good R."/>
            <person name="Gotea V."/>
            <person name="Gravely B."/>
            <person name="Greenberg A.J."/>
            <person name="Griffiths-Jones S."/>
            <person name="Gross S."/>
            <person name="Guigo R."/>
            <person name="Gustafson E.A."/>
            <person name="Haerty W."/>
            <person name="Hahn M.W."/>
            <person name="Halligan D.L."/>
            <person name="Halpern A.L."/>
            <person name="Halter G.M."/>
            <person name="Han M.V."/>
            <person name="Heger A."/>
            <person name="Hillier L."/>
            <person name="Hinrichs A.S."/>
            <person name="Holmes I."/>
            <person name="Hoskins R.A."/>
            <person name="Hubisz M.J."/>
            <person name="Hultmark D."/>
            <person name="Huntley M.A."/>
            <person name="Jaffe D.B."/>
            <person name="Jagadeeshan S."/>
            <person name="Jeck W.R."/>
            <person name="Johnson J."/>
            <person name="Jones C.D."/>
            <person name="Jordan W.C."/>
            <person name="Karpen G.H."/>
            <person name="Kataoka E."/>
            <person name="Keightley P.D."/>
            <person name="Kheradpour P."/>
            <person name="Kirkness E.F."/>
            <person name="Koerich L.B."/>
            <person name="Kristiansen K."/>
            <person name="Kudrna D."/>
            <person name="Kulathinal R.J."/>
            <person name="Kumar S."/>
            <person name="Kwok R."/>
            <person name="Lander E."/>
            <person name="Langley C.H."/>
            <person name="Lapoint R."/>
            <person name="Lazzaro B.P."/>
            <person name="Lee S.J."/>
            <person name="Levesque L."/>
            <person name="Li R."/>
            <person name="Lin C.F."/>
            <person name="Lin M.F."/>
            <person name="Lindblad-Toh K."/>
            <person name="Llopart A."/>
            <person name="Long M."/>
            <person name="Low L."/>
            <person name="Lozovsky E."/>
            <person name="Lu J."/>
            <person name="Luo M."/>
            <person name="Machado C.A."/>
            <person name="Makalowski W."/>
            <person name="Marzo M."/>
            <person name="Matsuda M."/>
            <person name="Matzkin L."/>
            <person name="McAllister B."/>
            <person name="McBride C.S."/>
            <person name="McKernan B."/>
            <person name="McKernan K."/>
            <person name="Mendez-Lago M."/>
            <person name="Minx P."/>
            <person name="Mollenhauer M.U."/>
            <person name="Montooth K."/>
            <person name="Mount S.M."/>
            <person name="Mu X."/>
            <person name="Myers E."/>
            <person name="Negre B."/>
            <person name="Newfeld S."/>
            <person name="Nielsen R."/>
            <person name="Noor M.A."/>
            <person name="O'Grady P."/>
            <person name="Pachter L."/>
            <person name="Papaceit M."/>
            <person name="Parisi M.J."/>
            <person name="Parisi M."/>
            <person name="Parts L."/>
            <person name="Pedersen J.S."/>
            <person name="Pesole G."/>
            <person name="Phillippy A.M."/>
            <person name="Ponting C.P."/>
            <person name="Pop M."/>
            <person name="Porcelli D."/>
            <person name="Powell J.R."/>
            <person name="Prohaska S."/>
            <person name="Pruitt K."/>
            <person name="Puig M."/>
            <person name="Quesneville H."/>
            <person name="Ram K.R."/>
            <person name="Rand D."/>
            <person name="Rasmussen M.D."/>
            <person name="Reed L.K."/>
            <person name="Reenan R."/>
            <person name="Reily A."/>
            <person name="Remington K.A."/>
            <person name="Rieger T.T."/>
            <person name="Ritchie M.G."/>
            <person name="Robin C."/>
            <person name="Rogers Y.H."/>
            <person name="Rohde C."/>
            <person name="Rozas J."/>
            <person name="Rubenfield M.J."/>
            <person name="Ruiz A."/>
            <person name="Russo S."/>
            <person name="Salzberg S.L."/>
            <person name="Sanchez-Gracia A."/>
            <person name="Saranga D.J."/>
            <person name="Sato H."/>
            <person name="Schaeffer S.W."/>
            <person name="Schatz M.C."/>
            <person name="Schlenke T."/>
            <person name="Schwartz R."/>
            <person name="Segarra C."/>
            <person name="Singh R.S."/>
            <person name="Sirot L."/>
            <person name="Sirota M."/>
            <person name="Sisneros N.B."/>
            <person name="Smith C.D."/>
            <person name="Smith T.F."/>
            <person name="Spieth J."/>
            <person name="Stage D.E."/>
            <person name="Stark A."/>
            <person name="Stephan W."/>
            <person name="Strausberg R.L."/>
            <person name="Strempel S."/>
            <person name="Sturgill D."/>
            <person name="Sutton G."/>
            <person name="Sutton G.G."/>
            <person name="Tao W."/>
            <person name="Teichmann S."/>
            <person name="Tobari Y.N."/>
            <person name="Tomimura Y."/>
            <person name="Tsolas J.M."/>
            <person name="Valente V.L."/>
            <person name="Venter E."/>
            <person name="Venter J.C."/>
            <person name="Vicario S."/>
            <person name="Vieira F.G."/>
            <person name="Vilella A.J."/>
            <person name="Villasante A."/>
            <person name="Walenz B."/>
            <person name="Wang J."/>
            <person name="Wasserman M."/>
            <person name="Watts T."/>
            <person name="Wilson D."/>
            <person name="Wilson R.K."/>
            <person name="Wing R.A."/>
            <person name="Wolfner M.F."/>
            <person name="Wong A."/>
            <person name="Wong G.K."/>
            <person name="Wu C.I."/>
            <person name="Wu G."/>
            <person name="Yamamoto D."/>
            <person name="Yang H.P."/>
            <person name="Yang S.P."/>
            <person name="Yorke J.A."/>
            <person name="Yoshida K."/>
            <person name="Zdobnov E."/>
            <person name="Zhang P."/>
            <person name="Zhang Y."/>
            <person name="Zimin A.V."/>
            <person name="Baldwin J."/>
            <person name="Abdouelleil A."/>
            <person name="Abdulkadir J."/>
            <person name="Abebe A."/>
            <person name="Abera B."/>
            <person name="Abreu J."/>
            <person name="Acer S.C."/>
            <person name="Aftuck L."/>
            <person name="Alexander A."/>
            <person name="An P."/>
            <person name="Anderson E."/>
            <person name="Anderson S."/>
            <person name="Arachi H."/>
            <person name="Azer M."/>
            <person name="Bachantsang P."/>
            <person name="Barry A."/>
            <person name="Bayul T."/>
            <person name="Berlin A."/>
            <person name="Bessette D."/>
            <person name="Bloom T."/>
            <person name="Blye J."/>
            <person name="Boguslavskiy L."/>
            <person name="Bonnet C."/>
            <person name="Boukhgalter B."/>
            <person name="Bourzgui I."/>
            <person name="Brown A."/>
            <person name="Cahill P."/>
            <person name="Channer S."/>
            <person name="Cheshatsang Y."/>
            <person name="Chuda L."/>
            <person name="Citroen M."/>
            <person name="Collymore A."/>
            <person name="Cooke P."/>
            <person name="Costello M."/>
            <person name="D'Aco K."/>
            <person name="Daza R."/>
            <person name="De Haan G."/>
            <person name="DeGray S."/>
            <person name="DeMaso C."/>
            <person name="Dhargay N."/>
            <person name="Dooley K."/>
            <person name="Dooley E."/>
            <person name="Doricent M."/>
            <person name="Dorje P."/>
            <person name="Dorjee K."/>
            <person name="Dupes A."/>
            <person name="Elong R."/>
            <person name="Falk J."/>
            <person name="Farina A."/>
            <person name="Faro S."/>
            <person name="Ferguson D."/>
            <person name="Fisher S."/>
            <person name="Foley C.D."/>
            <person name="Franke A."/>
            <person name="Friedrich D."/>
            <person name="Gadbois L."/>
            <person name="Gearin G."/>
            <person name="Gearin C.R."/>
            <person name="Giannoukos G."/>
            <person name="Goode T."/>
            <person name="Graham J."/>
            <person name="Grandbois E."/>
            <person name="Grewal S."/>
            <person name="Gyaltsen K."/>
            <person name="Hafez N."/>
            <person name="Hagos B."/>
            <person name="Hall J."/>
            <person name="Henson C."/>
            <person name="Hollinger A."/>
            <person name="Honan T."/>
            <person name="Huard M.D."/>
            <person name="Hughes L."/>
            <person name="Hurhula B."/>
            <person name="Husby M.E."/>
            <person name="Kamat A."/>
            <person name="Kanga B."/>
            <person name="Kashin S."/>
            <person name="Khazanovich D."/>
            <person name="Kisner P."/>
            <person name="Lance K."/>
            <person name="Lara M."/>
            <person name="Lee W."/>
            <person name="Lennon N."/>
            <person name="Letendre F."/>
            <person name="LeVine R."/>
            <person name="Lipovsky A."/>
            <person name="Liu X."/>
            <person name="Liu J."/>
            <person name="Liu S."/>
            <person name="Lokyitsang T."/>
            <person name="Lokyitsang Y."/>
            <person name="Lubonja R."/>
            <person name="Lui A."/>
            <person name="MacDonald P."/>
            <person name="Magnisalis V."/>
            <person name="Maru K."/>
            <person name="Matthews C."/>
            <person name="McCusker W."/>
            <person name="McDonough S."/>
            <person name="Mehta T."/>
            <person name="Meldrim J."/>
            <person name="Meneus L."/>
            <person name="Mihai O."/>
            <person name="Mihalev A."/>
            <person name="Mihova T."/>
            <person name="Mittelman R."/>
            <person name="Mlenga V."/>
            <person name="Montmayeur A."/>
            <person name="Mulrain L."/>
            <person name="Navidi A."/>
            <person name="Naylor J."/>
            <person name="Negash T."/>
            <person name="Nguyen T."/>
            <person name="Nguyen N."/>
            <person name="Nicol R."/>
            <person name="Norbu C."/>
            <person name="Norbu N."/>
            <person name="Novod N."/>
            <person name="O'Neill B."/>
            <person name="Osman S."/>
            <person name="Markiewicz E."/>
            <person name="Oyono O.L."/>
            <person name="Patti C."/>
            <person name="Phunkhang P."/>
            <person name="Pierre F."/>
            <person name="Priest M."/>
            <person name="Raghuraman S."/>
            <person name="Rege F."/>
            <person name="Reyes R."/>
            <person name="Rise C."/>
            <person name="Rogov P."/>
            <person name="Ross K."/>
            <person name="Ryan E."/>
            <person name="Settipalli S."/>
            <person name="Shea T."/>
            <person name="Sherpa N."/>
            <person name="Shi L."/>
            <person name="Shih D."/>
            <person name="Sparrow T."/>
            <person name="Spaulding J."/>
            <person name="Stalker J."/>
            <person name="Stange-Thomann N."/>
            <person name="Stavropoulos S."/>
            <person name="Stone C."/>
            <person name="Strader C."/>
            <person name="Tesfaye S."/>
            <person name="Thomson T."/>
            <person name="Thoulutsang Y."/>
            <person name="Thoulutsang D."/>
            <person name="Topham K."/>
            <person name="Topping I."/>
            <person name="Tsamla T."/>
            <person name="Vassiliev H."/>
            <person name="Vo A."/>
            <person name="Wangchuk T."/>
            <person name="Wangdi T."/>
            <person name="Weiand M."/>
            <person name="Wilkinson J."/>
            <person name="Wilson A."/>
            <person name="Yadav S."/>
            <person name="Young G."/>
            <person name="Yu Q."/>
            <person name="Zembek L."/>
            <person name="Zhong D."/>
            <person name="Zimmer A."/>
            <person name="Zwirko Z."/>
            <person name="Jaffe D.B."/>
            <person name="Alvarez P."/>
            <person name="Brockman W."/>
            <person name="Butler J."/>
            <person name="Chin C."/>
            <person name="Gnerre S."/>
            <person name="Grabherr M."/>
            <person name="Kleber M."/>
            <person name="Mauceli E."/>
            <person name="MacCallum I."/>
        </authorList>
    </citation>
    <scope>NUCLEOTIDE SEQUENCE [LARGE SCALE GENOMIC DNA]</scope>
    <source>
        <strain evidence="3">Tucson 15010-1051.87</strain>
    </source>
</reference>
<accession>B4M8F1</accession>
<name>B4M8F1_DROVI</name>
<dbReference type="InParanoid" id="B4M8F1"/>
<evidence type="ECO:0000313" key="3">
    <source>
        <dbReference type="Proteomes" id="UP000008792"/>
    </source>
</evidence>
<feature type="compositionally biased region" description="Low complexity" evidence="1">
    <location>
        <begin position="24"/>
        <end position="45"/>
    </location>
</feature>
<dbReference type="Proteomes" id="UP000008792">
    <property type="component" value="Unassembled WGS sequence"/>
</dbReference>
<evidence type="ECO:0000313" key="2">
    <source>
        <dbReference type="EMBL" id="EDW62427.2"/>
    </source>
</evidence>
<dbReference type="eggNOG" id="ENOG502T9AI">
    <property type="taxonomic scope" value="Eukaryota"/>
</dbReference>
<dbReference type="AlphaFoldDB" id="B4M8F1"/>
<proteinExistence type="predicted"/>
<protein>
    <submittedName>
        <fullName evidence="2">Uncharacterized protein</fullName>
    </submittedName>
</protein>
<evidence type="ECO:0000256" key="1">
    <source>
        <dbReference type="SAM" id="MobiDB-lite"/>
    </source>
</evidence>
<feature type="region of interest" description="Disordered" evidence="1">
    <location>
        <begin position="24"/>
        <end position="46"/>
    </location>
</feature>
<sequence>MQHFYNSQLDDFAARPQQQLLLEAAQSETTATAAGTASGAATAPALNDPSDLSAGLNLLPVSNWIAAAANAEPPAPAQFVRIAMNSGL</sequence>
<organism evidence="2 3">
    <name type="scientific">Drosophila virilis</name>
    <name type="common">Fruit fly</name>
    <dbReference type="NCBI Taxonomy" id="7244"/>
    <lineage>
        <taxon>Eukaryota</taxon>
        <taxon>Metazoa</taxon>
        <taxon>Ecdysozoa</taxon>
        <taxon>Arthropoda</taxon>
        <taxon>Hexapoda</taxon>
        <taxon>Insecta</taxon>
        <taxon>Pterygota</taxon>
        <taxon>Neoptera</taxon>
        <taxon>Endopterygota</taxon>
        <taxon>Diptera</taxon>
        <taxon>Brachycera</taxon>
        <taxon>Muscomorpha</taxon>
        <taxon>Ephydroidea</taxon>
        <taxon>Drosophilidae</taxon>
        <taxon>Drosophila</taxon>
    </lineage>
</organism>
<dbReference type="EMBL" id="CH940653">
    <property type="protein sequence ID" value="EDW62427.2"/>
    <property type="molecule type" value="Genomic_DNA"/>
</dbReference>
<gene>
    <name evidence="2" type="primary">Dvir\GJ16798</name>
    <name evidence="2" type="ORF">Dvir_GJ16798</name>
</gene>